<feature type="compositionally biased region" description="Acidic residues" evidence="8">
    <location>
        <begin position="920"/>
        <end position="929"/>
    </location>
</feature>
<dbReference type="InterPro" id="IPR027417">
    <property type="entry name" value="P-loop_NTPase"/>
</dbReference>
<feature type="region of interest" description="Disordered" evidence="8">
    <location>
        <begin position="2046"/>
        <end position="2112"/>
    </location>
</feature>
<dbReference type="GO" id="GO:0016787">
    <property type="term" value="F:hydrolase activity"/>
    <property type="evidence" value="ECO:0007669"/>
    <property type="project" value="UniProtKB-KW"/>
</dbReference>
<dbReference type="SUPFAM" id="SSF47676">
    <property type="entry name" value="Conserved domain common to transcription factors TFIIS, elongin A, CRSP70"/>
    <property type="match status" value="1"/>
</dbReference>
<dbReference type="PROSITE" id="PS51319">
    <property type="entry name" value="TFIIS_N"/>
    <property type="match status" value="1"/>
</dbReference>
<dbReference type="GO" id="GO:0005694">
    <property type="term" value="C:chromosome"/>
    <property type="evidence" value="ECO:0007669"/>
    <property type="project" value="UniProtKB-ARBA"/>
</dbReference>
<dbReference type="VEuPathDB" id="FungiDB:H257_09699"/>
<dbReference type="GeneID" id="20811695"/>
<dbReference type="Pfam" id="PF13087">
    <property type="entry name" value="AAA_12"/>
    <property type="match status" value="1"/>
</dbReference>
<dbReference type="InterPro" id="IPR024481">
    <property type="entry name" value="Helicase_Sen1_N"/>
</dbReference>
<dbReference type="OrthoDB" id="6513042at2759"/>
<dbReference type="CDD" id="cd18042">
    <property type="entry name" value="DEXXQc_SETX"/>
    <property type="match status" value="1"/>
</dbReference>
<keyword evidence="4" id="KW-0347">Helicase</keyword>
<evidence type="ECO:0000256" key="8">
    <source>
        <dbReference type="SAM" id="MobiDB-lite"/>
    </source>
</evidence>
<evidence type="ECO:0000256" key="6">
    <source>
        <dbReference type="ARBA" id="ARBA00023242"/>
    </source>
</evidence>
<dbReference type="InterPro" id="IPR035441">
    <property type="entry name" value="TFIIS/LEDGF_dom_sf"/>
</dbReference>
<feature type="compositionally biased region" description="Basic and acidic residues" evidence="8">
    <location>
        <begin position="2061"/>
        <end position="2074"/>
    </location>
</feature>
<dbReference type="EMBL" id="KI913137">
    <property type="protein sequence ID" value="ETV76188.1"/>
    <property type="molecule type" value="Genomic_DNA"/>
</dbReference>
<evidence type="ECO:0000256" key="4">
    <source>
        <dbReference type="ARBA" id="ARBA00022806"/>
    </source>
</evidence>
<evidence type="ECO:0000256" key="7">
    <source>
        <dbReference type="PROSITE-ProRule" id="PRU00649"/>
    </source>
</evidence>
<dbReference type="InterPro" id="IPR003617">
    <property type="entry name" value="TFIIS/CRSP70_N_sub"/>
</dbReference>
<dbReference type="Pfam" id="PF12726">
    <property type="entry name" value="SEN1_N"/>
    <property type="match status" value="1"/>
</dbReference>
<dbReference type="SUPFAM" id="SSF52540">
    <property type="entry name" value="P-loop containing nucleoside triphosphate hydrolases"/>
    <property type="match status" value="1"/>
</dbReference>
<dbReference type="Pfam" id="PF13086">
    <property type="entry name" value="AAA_11"/>
    <property type="match status" value="1"/>
</dbReference>
<keyword evidence="3" id="KW-0378">Hydrolase</keyword>
<evidence type="ECO:0000313" key="10">
    <source>
        <dbReference type="EMBL" id="ETV76188.1"/>
    </source>
</evidence>
<dbReference type="PANTHER" id="PTHR10887:SF495">
    <property type="entry name" value="HELICASE SENATAXIN ISOFORM X1-RELATED"/>
    <property type="match status" value="1"/>
</dbReference>
<keyword evidence="2" id="KW-0547">Nucleotide-binding</keyword>
<dbReference type="SMART" id="SM00509">
    <property type="entry name" value="TFS2N"/>
    <property type="match status" value="1"/>
</dbReference>
<dbReference type="GO" id="GO:0004386">
    <property type="term" value="F:helicase activity"/>
    <property type="evidence" value="ECO:0007669"/>
    <property type="project" value="UniProtKB-KW"/>
</dbReference>
<dbReference type="FunFam" id="3.40.50.300:FF:000326">
    <property type="entry name" value="P-loop containing nucleoside triphosphate hydrolase"/>
    <property type="match status" value="1"/>
</dbReference>
<protein>
    <recommendedName>
        <fullName evidence="9">TFIIS N-terminal domain-containing protein</fullName>
    </recommendedName>
</protein>
<accession>W4GB66</accession>
<feature type="region of interest" description="Disordered" evidence="8">
    <location>
        <begin position="1087"/>
        <end position="1111"/>
    </location>
</feature>
<dbReference type="Gene3D" id="1.20.930.10">
    <property type="entry name" value="Conserved domain common to transcription factors TFIIS, elongin A, CRSP70"/>
    <property type="match status" value="1"/>
</dbReference>
<feature type="compositionally biased region" description="Polar residues" evidence="8">
    <location>
        <begin position="975"/>
        <end position="991"/>
    </location>
</feature>
<gene>
    <name evidence="10" type="ORF">H257_09699</name>
</gene>
<feature type="domain" description="TFIIS N-terminal" evidence="9">
    <location>
        <begin position="1350"/>
        <end position="1423"/>
    </location>
</feature>
<dbReference type="InterPro" id="IPR041679">
    <property type="entry name" value="DNA2/NAM7-like_C"/>
</dbReference>
<comment type="subcellular location">
    <subcellularLocation>
        <location evidence="1 7">Nucleus</location>
    </subcellularLocation>
</comment>
<evidence type="ECO:0000256" key="1">
    <source>
        <dbReference type="ARBA" id="ARBA00004123"/>
    </source>
</evidence>
<reference evidence="10" key="1">
    <citation type="submission" date="2013-12" db="EMBL/GenBank/DDBJ databases">
        <title>The Genome Sequence of Aphanomyces astaci APO3.</title>
        <authorList>
            <consortium name="The Broad Institute Genomics Platform"/>
            <person name="Russ C."/>
            <person name="Tyler B."/>
            <person name="van West P."/>
            <person name="Dieguez-Uribeondo J."/>
            <person name="Young S.K."/>
            <person name="Zeng Q."/>
            <person name="Gargeya S."/>
            <person name="Fitzgerald M."/>
            <person name="Abouelleil A."/>
            <person name="Alvarado L."/>
            <person name="Chapman S.B."/>
            <person name="Gainer-Dewar J."/>
            <person name="Goldberg J."/>
            <person name="Griggs A."/>
            <person name="Gujja S."/>
            <person name="Hansen M."/>
            <person name="Howarth C."/>
            <person name="Imamovic A."/>
            <person name="Ireland A."/>
            <person name="Larimer J."/>
            <person name="McCowan C."/>
            <person name="Murphy C."/>
            <person name="Pearson M."/>
            <person name="Poon T.W."/>
            <person name="Priest M."/>
            <person name="Roberts A."/>
            <person name="Saif S."/>
            <person name="Shea T."/>
            <person name="Sykes S."/>
            <person name="Wortman J."/>
            <person name="Nusbaum C."/>
            <person name="Birren B."/>
        </authorList>
    </citation>
    <scope>NUCLEOTIDE SEQUENCE [LARGE SCALE GENOMIC DNA]</scope>
    <source>
        <strain evidence="10">APO3</strain>
    </source>
</reference>
<sequence>MEDCEDDIYIVDDVEYANEVAAAELADELLVLDKKQNLIDHWNRVGSFLTKIKDESKARTTHWWCRHRYAELSRFMLRLVYSRKDNSATLQWIKESHRQLGLCTDCMQGYQDALTLLAEELKEELGVDGTKKAFQILVDFDMMRFKKIWSRGAVEKSMNARESKDQVTMALYELFSSPRMLRDNRFLKPLQKWISDVPTEVQEYCDFAALCSLPGLFVLSICPDSTLRSWSAQKAPKQTAKLNSSLITFMDELMYVLENDAFDKPWTEMDVPSTAHFDLFVTPGQCTKSPTPQVLWAGLDTLFQALDEPSKEKLLRRFHNLPDLVFSCLQEASPHQSHALPLQGLLVVSRCYRMLLTTLKYRFWEHTSYEPTAVLDVILRQCQDKAWKEFIVIGFLELLPSFLRSLRPEYDGDIMTYVDDDKTLTYFSTRKSIYTFLLASQRVYASHAVLHPTAVKVLYTIVREAYGVPQASTTTAKDGDLPGDHTVEIIASKHTYWWPYPTPEKLDDDARNSSCFASEWMEHLFNTLKTSPLLQLVDAASATITLVLQKHLYLIRDALIGGFDVPGLLRSTWLLDNLCSWKDVEKIPLTVHAALFECIGVTAHLCHVVPDSAHLRAFQDRLVPYLTVMTHEIADKGLFNVLKTPVVAQHMTMCLISTHPTIRANIKTLVMHGGSPANTFVNKISTEPINVSYKRLVEMNIVPFCRGMMSTLMYMRSQGHHAGVLKEALQYWTYVLEGLPDGLFAAIVAASESKSKSGASLVRFPRLLHDFFCHALQTSDKADESYGVRVLRFLKVLWRFWWVFRPRQHKCTEYAGNRVLLLLLKHTLLHPSITIQRRVVELATYIIGELGHAKDYDSFRLDSHVQAEVLALSKTWQTTAEPNVVMIDVWNAPTELAKLRVAIETLSSEMQQRKAKVMQVDEDDDDVDEWNSRPSASYSPWCAKQRRRNARQGDNAVEVWHPASSDPWHPKPKRNNVSQYDTSKFFGNSAKTKQDRRQERWDEAESELAKVGKDQPPWMKRTSSKGMTTKMTADTVKNAPSQQNSFFDEPDYKKLAQDLAASKVRQAVQARAIREAEMKEIMSHDVAPTKVRPSASSSSARPNHPAPVTTEPAIPVENYKLLSVVRQIRTMRTPIAPASLYPFFRQVLLLVSSMAERSDEHAELFKPGVNFKSAGAYHAVFAPLMLEECKSDMSEAWNKIGALQPTKLRLQSEQSRDSMRLIVVSCSIKQARNFRNHDVLHLRGLNNADAFVGIFLKPERKDRQKLNQKPDSNGGTDVQILILSSDDMTQDVMLNSMDEFDGKVLGNLTTAAREYVAMMALDLLPMHLRKVVLSPESCQSTHTVLISMVSDFDKWKESPGETSTDLLKRGLKRLNKMSIQLEDLRATNIGVAVRKLKKYKADDTIKAMAHELMGRWQKLLSSTTDALHSAPVFVPQSLWDVLRPMYNSSQLQSIHSVLSNYESGVSLLQGPPGTGKTKTILGLVSGLLAIQLPAAAKTQMPKPAMRFNVQSDAVSRTSIQQIKNQSLGRQRLSSVMAGTSSRMGVLQRVPLSSSKLLSEKKVQSNHILICAPSNGAVDELIARLVADGLVGPDGTQVQVVPPTLHRASTLPVECNTTEMTIVRLGATADTSSDAIKRVCLKSVLRRNMEVHPKFQAWNGFVKRETQLRESIRGFHAQKDPDLKKDKRQMTVWHRELTEVLGKKRRLEDEVQSLEHQITTSLLMQANIIVCTLSKCGSGDLDALTRGFDAVIIDEAAQAVELSTLIPLRERVARVIFVGDPKQLPATVKSMRAQEYQYNRSLFERLAEGGMPRAILRVQYRMHPFLREFPSKCFYGGILNDGDVIGTRVMALGDTVYRYPCFQPFLLFDIEGRETNGSGGSKCNMDEANFGMAIVKLLSQKVSLVKSKRWSIGFITPYKEQVSTVQLLMKKQGFHDVEVNTVDGFQGREKDVIIFSCVRTQSIGFLRDIRRLNVAMTRARYCCFVLGHVPTLKRDPTWRQLVDSAESRQLLVRAGRRGFDEVVERMDRDRVLNDHFASMHAALKDKYTASETTKRKRSPSVESKDRTTKVSRPEKQAPPPVKTDKANDATRDEPVWNTLARGRTNSVTTVVED</sequence>
<dbReference type="RefSeq" id="XP_009834313.1">
    <property type="nucleotide sequence ID" value="XM_009836011.1"/>
</dbReference>
<evidence type="ECO:0000259" key="9">
    <source>
        <dbReference type="PROSITE" id="PS51319"/>
    </source>
</evidence>
<dbReference type="GO" id="GO:0005634">
    <property type="term" value="C:nucleus"/>
    <property type="evidence" value="ECO:0007669"/>
    <property type="project" value="UniProtKB-SubCell"/>
</dbReference>
<keyword evidence="5" id="KW-0067">ATP-binding</keyword>
<feature type="compositionally biased region" description="Basic and acidic residues" evidence="8">
    <location>
        <begin position="2081"/>
        <end position="2093"/>
    </location>
</feature>
<feature type="compositionally biased region" description="Polar residues" evidence="8">
    <location>
        <begin position="2102"/>
        <end position="2112"/>
    </location>
</feature>
<feature type="compositionally biased region" description="Basic and acidic residues" evidence="8">
    <location>
        <begin position="992"/>
        <end position="1013"/>
    </location>
</feature>
<dbReference type="PANTHER" id="PTHR10887">
    <property type="entry name" value="DNA2/NAM7 HELICASE FAMILY"/>
    <property type="match status" value="1"/>
</dbReference>
<evidence type="ECO:0000256" key="3">
    <source>
        <dbReference type="ARBA" id="ARBA00022801"/>
    </source>
</evidence>
<dbReference type="CDD" id="cd18808">
    <property type="entry name" value="SF1_C_Upf1"/>
    <property type="match status" value="1"/>
</dbReference>
<evidence type="ECO:0000256" key="2">
    <source>
        <dbReference type="ARBA" id="ARBA00022741"/>
    </source>
</evidence>
<proteinExistence type="predicted"/>
<dbReference type="InterPro" id="IPR017923">
    <property type="entry name" value="TFIIS_N"/>
</dbReference>
<name>W4GB66_APHAT</name>
<evidence type="ECO:0000256" key="5">
    <source>
        <dbReference type="ARBA" id="ARBA00022840"/>
    </source>
</evidence>
<feature type="region of interest" description="Disordered" evidence="8">
    <location>
        <begin position="916"/>
        <end position="1025"/>
    </location>
</feature>
<dbReference type="Pfam" id="PF08711">
    <property type="entry name" value="Med26"/>
    <property type="match status" value="1"/>
</dbReference>
<dbReference type="InterPro" id="IPR047187">
    <property type="entry name" value="SF1_C_Upf1"/>
</dbReference>
<dbReference type="InterPro" id="IPR041677">
    <property type="entry name" value="DNA2/NAM7_AAA_11"/>
</dbReference>
<dbReference type="GO" id="GO:0005524">
    <property type="term" value="F:ATP binding"/>
    <property type="evidence" value="ECO:0007669"/>
    <property type="project" value="UniProtKB-KW"/>
</dbReference>
<keyword evidence="6 7" id="KW-0539">Nucleus</keyword>
<feature type="compositionally biased region" description="Low complexity" evidence="8">
    <location>
        <begin position="1092"/>
        <end position="1102"/>
    </location>
</feature>
<organism evidence="10">
    <name type="scientific">Aphanomyces astaci</name>
    <name type="common">Crayfish plague agent</name>
    <dbReference type="NCBI Taxonomy" id="112090"/>
    <lineage>
        <taxon>Eukaryota</taxon>
        <taxon>Sar</taxon>
        <taxon>Stramenopiles</taxon>
        <taxon>Oomycota</taxon>
        <taxon>Saprolegniomycetes</taxon>
        <taxon>Saprolegniales</taxon>
        <taxon>Verrucalvaceae</taxon>
        <taxon>Aphanomyces</taxon>
    </lineage>
</organism>
<dbReference type="Gene3D" id="3.40.50.300">
    <property type="entry name" value="P-loop containing nucleotide triphosphate hydrolases"/>
    <property type="match status" value="2"/>
</dbReference>
<dbReference type="InterPro" id="IPR045055">
    <property type="entry name" value="DNA2/NAM7-like"/>
</dbReference>